<dbReference type="PANTHER" id="PTHR35011">
    <property type="entry name" value="2,3-DIKETO-L-GULONATE TRAP TRANSPORTER SMALL PERMEASE PROTEIN YIAM"/>
    <property type="match status" value="1"/>
</dbReference>
<dbReference type="Proteomes" id="UP000199093">
    <property type="component" value="Unassembled WGS sequence"/>
</dbReference>
<feature type="transmembrane region" description="Helical" evidence="9">
    <location>
        <begin position="104"/>
        <end position="122"/>
    </location>
</feature>
<comment type="similarity">
    <text evidence="8 9">Belongs to the TRAP transporter small permease family.</text>
</comment>
<evidence type="ECO:0000313" key="11">
    <source>
        <dbReference type="EMBL" id="SDI40287.1"/>
    </source>
</evidence>
<protein>
    <recommendedName>
        <fullName evidence="9">TRAP transporter small permease protein</fullName>
    </recommendedName>
</protein>
<evidence type="ECO:0000256" key="9">
    <source>
        <dbReference type="RuleBase" id="RU369079"/>
    </source>
</evidence>
<feature type="transmembrane region" description="Helical" evidence="9">
    <location>
        <begin position="143"/>
        <end position="163"/>
    </location>
</feature>
<gene>
    <name evidence="11" type="ORF">SAMN04487993_1004118</name>
</gene>
<evidence type="ECO:0000256" key="1">
    <source>
        <dbReference type="ARBA" id="ARBA00004429"/>
    </source>
</evidence>
<dbReference type="InterPro" id="IPR007387">
    <property type="entry name" value="TRAP_DctQ"/>
</dbReference>
<evidence type="ECO:0000313" key="12">
    <source>
        <dbReference type="Proteomes" id="UP000199093"/>
    </source>
</evidence>
<keyword evidence="6 9" id="KW-1133">Transmembrane helix</keyword>
<name>A0A1G8KA89_9RHOB</name>
<dbReference type="Pfam" id="PF04290">
    <property type="entry name" value="DctQ"/>
    <property type="match status" value="1"/>
</dbReference>
<dbReference type="STRING" id="555512.SAMN04487993_1004118"/>
<keyword evidence="12" id="KW-1185">Reference proteome</keyword>
<evidence type="ECO:0000256" key="3">
    <source>
        <dbReference type="ARBA" id="ARBA00022475"/>
    </source>
</evidence>
<dbReference type="InterPro" id="IPR055348">
    <property type="entry name" value="DctQ"/>
</dbReference>
<sequence>MPTDPHSPPTGPHPRLLRMCERVSHTAGEIGSWIYFIIGVCVVYEVVSRYVFNSPTHWVEEMSRLGMVWGTFLILATCLSRRQLITITIVSQALGPRARFMQELVIFVLFTLLAGVIAWYGIESMIQTISVNRRTNTTLSLPYWIFYLPIVLGFVLFLLQALAEIGAMLLTGHRLKPGFGQEEI</sequence>
<keyword evidence="5 9" id="KW-0812">Transmembrane</keyword>
<dbReference type="GO" id="GO:0005886">
    <property type="term" value="C:plasma membrane"/>
    <property type="evidence" value="ECO:0007669"/>
    <property type="project" value="UniProtKB-SubCell"/>
</dbReference>
<proteinExistence type="inferred from homology"/>
<evidence type="ECO:0000256" key="7">
    <source>
        <dbReference type="ARBA" id="ARBA00023136"/>
    </source>
</evidence>
<accession>A0A1G8KA89</accession>
<evidence type="ECO:0000259" key="10">
    <source>
        <dbReference type="Pfam" id="PF04290"/>
    </source>
</evidence>
<feature type="transmembrane region" description="Helical" evidence="9">
    <location>
        <begin position="33"/>
        <end position="52"/>
    </location>
</feature>
<dbReference type="AlphaFoldDB" id="A0A1G8KA89"/>
<keyword evidence="7 9" id="KW-0472">Membrane</keyword>
<feature type="transmembrane region" description="Helical" evidence="9">
    <location>
        <begin position="64"/>
        <end position="84"/>
    </location>
</feature>
<evidence type="ECO:0000256" key="4">
    <source>
        <dbReference type="ARBA" id="ARBA00022519"/>
    </source>
</evidence>
<dbReference type="EMBL" id="FNEJ01000004">
    <property type="protein sequence ID" value="SDI40287.1"/>
    <property type="molecule type" value="Genomic_DNA"/>
</dbReference>
<keyword evidence="3" id="KW-1003">Cell membrane</keyword>
<feature type="domain" description="Tripartite ATP-independent periplasmic transporters DctQ component" evidence="10">
    <location>
        <begin position="40"/>
        <end position="165"/>
    </location>
</feature>
<keyword evidence="4 9" id="KW-0997">Cell inner membrane</keyword>
<comment type="function">
    <text evidence="9">Part of the tripartite ATP-independent periplasmic (TRAP) transport system.</text>
</comment>
<evidence type="ECO:0000256" key="8">
    <source>
        <dbReference type="ARBA" id="ARBA00038436"/>
    </source>
</evidence>
<evidence type="ECO:0000256" key="5">
    <source>
        <dbReference type="ARBA" id="ARBA00022692"/>
    </source>
</evidence>
<evidence type="ECO:0000256" key="2">
    <source>
        <dbReference type="ARBA" id="ARBA00022448"/>
    </source>
</evidence>
<keyword evidence="2 9" id="KW-0813">Transport</keyword>
<organism evidence="11 12">
    <name type="scientific">Salipiger marinus</name>
    <dbReference type="NCBI Taxonomy" id="555512"/>
    <lineage>
        <taxon>Bacteria</taxon>
        <taxon>Pseudomonadati</taxon>
        <taxon>Pseudomonadota</taxon>
        <taxon>Alphaproteobacteria</taxon>
        <taxon>Rhodobacterales</taxon>
        <taxon>Roseobacteraceae</taxon>
        <taxon>Salipiger</taxon>
    </lineage>
</organism>
<dbReference type="OrthoDB" id="4964541at2"/>
<reference evidence="11 12" key="1">
    <citation type="submission" date="2016-10" db="EMBL/GenBank/DDBJ databases">
        <authorList>
            <person name="de Groot N.N."/>
        </authorList>
    </citation>
    <scope>NUCLEOTIDE SEQUENCE [LARGE SCALE GENOMIC DNA]</scope>
    <source>
        <strain evidence="11 12">DSM 26424</strain>
    </source>
</reference>
<comment type="subcellular location">
    <subcellularLocation>
        <location evidence="1 9">Cell inner membrane</location>
        <topology evidence="1 9">Multi-pass membrane protein</topology>
    </subcellularLocation>
</comment>
<comment type="subunit">
    <text evidence="9">The complex comprises the extracytoplasmic solute receptor protein and the two transmembrane proteins.</text>
</comment>
<evidence type="ECO:0000256" key="6">
    <source>
        <dbReference type="ARBA" id="ARBA00022989"/>
    </source>
</evidence>
<dbReference type="GO" id="GO:0022857">
    <property type="term" value="F:transmembrane transporter activity"/>
    <property type="evidence" value="ECO:0007669"/>
    <property type="project" value="UniProtKB-UniRule"/>
</dbReference>